<organism evidence="2 3">
    <name type="scientific">Ganoderma sinense ZZ0214-1</name>
    <dbReference type="NCBI Taxonomy" id="1077348"/>
    <lineage>
        <taxon>Eukaryota</taxon>
        <taxon>Fungi</taxon>
        <taxon>Dikarya</taxon>
        <taxon>Basidiomycota</taxon>
        <taxon>Agaricomycotina</taxon>
        <taxon>Agaricomycetes</taxon>
        <taxon>Polyporales</taxon>
        <taxon>Polyporaceae</taxon>
        <taxon>Ganoderma</taxon>
    </lineage>
</organism>
<evidence type="ECO:0000256" key="1">
    <source>
        <dbReference type="SAM" id="MobiDB-lite"/>
    </source>
</evidence>
<accession>A0A2G8SMU3</accession>
<protein>
    <submittedName>
        <fullName evidence="2">Uncharacterized protein</fullName>
    </submittedName>
</protein>
<feature type="region of interest" description="Disordered" evidence="1">
    <location>
        <begin position="1"/>
        <end position="69"/>
    </location>
</feature>
<gene>
    <name evidence="2" type="ORF">GSI_02830</name>
</gene>
<feature type="compositionally biased region" description="Basic and acidic residues" evidence="1">
    <location>
        <begin position="1"/>
        <end position="24"/>
    </location>
</feature>
<reference evidence="2 3" key="1">
    <citation type="journal article" date="2015" name="Sci. Rep.">
        <title>Chromosome-level genome map provides insights into diverse defense mechanisms in the medicinal fungus Ganoderma sinense.</title>
        <authorList>
            <person name="Zhu Y."/>
            <person name="Xu J."/>
            <person name="Sun C."/>
            <person name="Zhou S."/>
            <person name="Xu H."/>
            <person name="Nelson D.R."/>
            <person name="Qian J."/>
            <person name="Song J."/>
            <person name="Luo H."/>
            <person name="Xiang L."/>
            <person name="Li Y."/>
            <person name="Xu Z."/>
            <person name="Ji A."/>
            <person name="Wang L."/>
            <person name="Lu S."/>
            <person name="Hayward A."/>
            <person name="Sun W."/>
            <person name="Li X."/>
            <person name="Schwartz D.C."/>
            <person name="Wang Y."/>
            <person name="Chen S."/>
        </authorList>
    </citation>
    <scope>NUCLEOTIDE SEQUENCE [LARGE SCALE GENOMIC DNA]</scope>
    <source>
        <strain evidence="2 3">ZZ0214-1</strain>
    </source>
</reference>
<feature type="region of interest" description="Disordered" evidence="1">
    <location>
        <begin position="83"/>
        <end position="121"/>
    </location>
</feature>
<proteinExistence type="predicted"/>
<evidence type="ECO:0000313" key="3">
    <source>
        <dbReference type="Proteomes" id="UP000230002"/>
    </source>
</evidence>
<sequence>MPRAAKNDTTRKHEQSAKKDRAEQTEAPGPSAAGTSAAGASVASPSAVSTRATGSSASNNPSSSRRASRLRAFDTLTEWCLKENGPRPHVTQPRTSGDRRLPQLTIDRLSPPPPGPRDPYILSGSQTLWRIKEQMPPWFWTAYNKALWLIDFHGAWGTGDSAPLFICDKEREGPMKDALKMMMPTYPPRPPEPLAPSPSVDKVRAVLADAAKLPPDEQWGRDDIPGMKVTTEYDMYGAPESWEYEWSDKYLERLFLALIEVIDEHGTGPAGFEGIRWEVYEKVRAMPT</sequence>
<evidence type="ECO:0000313" key="2">
    <source>
        <dbReference type="EMBL" id="PIL35043.1"/>
    </source>
</evidence>
<feature type="compositionally biased region" description="Low complexity" evidence="1">
    <location>
        <begin position="27"/>
        <end position="65"/>
    </location>
</feature>
<name>A0A2G8SMU3_9APHY</name>
<dbReference type="OrthoDB" id="3058642at2759"/>
<comment type="caution">
    <text evidence="2">The sequence shown here is derived from an EMBL/GenBank/DDBJ whole genome shotgun (WGS) entry which is preliminary data.</text>
</comment>
<keyword evidence="3" id="KW-1185">Reference proteome</keyword>
<dbReference type="EMBL" id="AYKW01000004">
    <property type="protein sequence ID" value="PIL35043.1"/>
    <property type="molecule type" value="Genomic_DNA"/>
</dbReference>
<dbReference type="Proteomes" id="UP000230002">
    <property type="component" value="Unassembled WGS sequence"/>
</dbReference>
<dbReference type="AlphaFoldDB" id="A0A2G8SMU3"/>